<feature type="transmembrane region" description="Helical" evidence="8">
    <location>
        <begin position="228"/>
        <end position="247"/>
    </location>
</feature>
<evidence type="ECO:0000256" key="4">
    <source>
        <dbReference type="ARBA" id="ARBA00022989"/>
    </source>
</evidence>
<keyword evidence="4 8" id="KW-1133">Transmembrane helix</keyword>
<dbReference type="InterPro" id="IPR036259">
    <property type="entry name" value="MFS_trans_sf"/>
</dbReference>
<dbReference type="Gene3D" id="1.20.1250.20">
    <property type="entry name" value="MFS general substrate transporter like domains"/>
    <property type="match status" value="1"/>
</dbReference>
<dbReference type="PANTHER" id="PTHR23501">
    <property type="entry name" value="MAJOR FACILITATOR SUPERFAMILY"/>
    <property type="match status" value="1"/>
</dbReference>
<sequence>MSKAHPEGRAEVDAHSPSAKESSGSTRGWRFWTIIGSLCIACLLAAIEATVISTALSSIVAELHIGDNYPWVVNAFMLTSAAVQPIYGQLANLYGRRWIILSAIALLMLGSGICGGASNGEMLIAGRAIQGIGGGGINMLIELIICDLVPLRERPKFMGLTFALFSIGTSMGPFIGGSLVQGSSWRWVFYINLPVGGVSFILLYLFFNVNYKRTTFKESMGRFDWVGSFLVVTSTTSILFALTYGGARYRWSSWHVIVPLVLGLLGLVTFHAWEASPWVGDPLLPPHLFGNRTSVISFFATFMQAFLFIWVIYFLPVYFQGVLGSSPMRSGVQLLPTVVAMIPFAVVGAQFVENTGRYKPVQFVSLALVALGLGSFSLLQADSSMGMWVGLQILHIAGAGTITTALLPAIQASLTDADNASSTAAASYVRSYGAIWGLTIPAAIFNNQFAKHVHWISDPKVQEFFSHGDAYSLGTKEFMSTISEPTRSEVVSVFVTSLRITWIVAAAIAAGGTLLILLEKEVELRTELDTQFGLKTEKSDSVDEEGGKLAN</sequence>
<evidence type="ECO:0000313" key="10">
    <source>
        <dbReference type="EMBL" id="ORY10472.1"/>
    </source>
</evidence>
<name>A0A1Y1ZJQ0_9PLEO</name>
<keyword evidence="6" id="KW-0325">Glycoprotein</keyword>
<dbReference type="AlphaFoldDB" id="A0A1Y1ZJQ0"/>
<dbReference type="PANTHER" id="PTHR23501:SF187">
    <property type="entry name" value="MAJOR FACILITATOR SUPERFAMILY (MFS) PROFILE DOMAIN-CONTAINING PROTEIN"/>
    <property type="match status" value="1"/>
</dbReference>
<dbReference type="OrthoDB" id="10021397at2759"/>
<feature type="transmembrane region" description="Helical" evidence="8">
    <location>
        <begin position="500"/>
        <end position="518"/>
    </location>
</feature>
<feature type="transmembrane region" description="Helical" evidence="8">
    <location>
        <begin position="331"/>
        <end position="351"/>
    </location>
</feature>
<dbReference type="CDD" id="cd17502">
    <property type="entry name" value="MFS_Azr1_MDR_like"/>
    <property type="match status" value="1"/>
</dbReference>
<feature type="region of interest" description="Disordered" evidence="7">
    <location>
        <begin position="1"/>
        <end position="25"/>
    </location>
</feature>
<feature type="transmembrane region" description="Helical" evidence="8">
    <location>
        <begin position="253"/>
        <end position="273"/>
    </location>
</feature>
<reference evidence="10 11" key="1">
    <citation type="submission" date="2016-07" db="EMBL/GenBank/DDBJ databases">
        <title>Pervasive Adenine N6-methylation of Active Genes in Fungi.</title>
        <authorList>
            <consortium name="DOE Joint Genome Institute"/>
            <person name="Mondo S.J."/>
            <person name="Dannebaum R.O."/>
            <person name="Kuo R.C."/>
            <person name="Labutti K."/>
            <person name="Haridas S."/>
            <person name="Kuo A."/>
            <person name="Salamov A."/>
            <person name="Ahrendt S.R."/>
            <person name="Lipzen A."/>
            <person name="Sullivan W."/>
            <person name="Andreopoulos W.B."/>
            <person name="Clum A."/>
            <person name="Lindquist E."/>
            <person name="Daum C."/>
            <person name="Ramamoorthy G.K."/>
            <person name="Gryganskyi A."/>
            <person name="Culley D."/>
            <person name="Magnuson J.K."/>
            <person name="James T.Y."/>
            <person name="O'Malley M.A."/>
            <person name="Stajich J.E."/>
            <person name="Spatafora J.W."/>
            <person name="Visel A."/>
            <person name="Grigoriev I.V."/>
        </authorList>
    </citation>
    <scope>NUCLEOTIDE SEQUENCE [LARGE SCALE GENOMIC DNA]</scope>
    <source>
        <strain evidence="10 11">CBS 115471</strain>
    </source>
</reference>
<dbReference type="GO" id="GO:0005886">
    <property type="term" value="C:plasma membrane"/>
    <property type="evidence" value="ECO:0007669"/>
    <property type="project" value="TreeGrafter"/>
</dbReference>
<dbReference type="GO" id="GO:0022857">
    <property type="term" value="F:transmembrane transporter activity"/>
    <property type="evidence" value="ECO:0007669"/>
    <property type="project" value="InterPro"/>
</dbReference>
<evidence type="ECO:0000256" key="6">
    <source>
        <dbReference type="ARBA" id="ARBA00023180"/>
    </source>
</evidence>
<comment type="caution">
    <text evidence="10">The sequence shown here is derived from an EMBL/GenBank/DDBJ whole genome shotgun (WGS) entry which is preliminary data.</text>
</comment>
<dbReference type="SUPFAM" id="SSF103473">
    <property type="entry name" value="MFS general substrate transporter"/>
    <property type="match status" value="1"/>
</dbReference>
<dbReference type="Gene3D" id="1.20.1720.10">
    <property type="entry name" value="Multidrug resistance protein D"/>
    <property type="match status" value="1"/>
</dbReference>
<dbReference type="InterPro" id="IPR020846">
    <property type="entry name" value="MFS_dom"/>
</dbReference>
<organism evidence="10 11">
    <name type="scientific">Clohesyomyces aquaticus</name>
    <dbReference type="NCBI Taxonomy" id="1231657"/>
    <lineage>
        <taxon>Eukaryota</taxon>
        <taxon>Fungi</taxon>
        <taxon>Dikarya</taxon>
        <taxon>Ascomycota</taxon>
        <taxon>Pezizomycotina</taxon>
        <taxon>Dothideomycetes</taxon>
        <taxon>Pleosporomycetidae</taxon>
        <taxon>Pleosporales</taxon>
        <taxon>Lindgomycetaceae</taxon>
        <taxon>Clohesyomyces</taxon>
    </lineage>
</organism>
<feature type="transmembrane region" description="Helical" evidence="8">
    <location>
        <begin position="187"/>
        <end position="207"/>
    </location>
</feature>
<evidence type="ECO:0000256" key="8">
    <source>
        <dbReference type="SAM" id="Phobius"/>
    </source>
</evidence>
<comment type="subcellular location">
    <subcellularLocation>
        <location evidence="1">Membrane</location>
        <topology evidence="1">Multi-pass membrane protein</topology>
    </subcellularLocation>
</comment>
<dbReference type="PRINTS" id="PR01036">
    <property type="entry name" value="TCRTETB"/>
</dbReference>
<accession>A0A1Y1ZJQ0</accession>
<feature type="compositionally biased region" description="Basic and acidic residues" evidence="7">
    <location>
        <begin position="1"/>
        <end position="14"/>
    </location>
</feature>
<feature type="domain" description="Major facilitator superfamily (MFS) profile" evidence="9">
    <location>
        <begin position="34"/>
        <end position="523"/>
    </location>
</feature>
<keyword evidence="2" id="KW-0813">Transport</keyword>
<evidence type="ECO:0000259" key="9">
    <source>
        <dbReference type="PROSITE" id="PS50850"/>
    </source>
</evidence>
<dbReference type="InterPro" id="IPR011701">
    <property type="entry name" value="MFS"/>
</dbReference>
<proteinExistence type="predicted"/>
<gene>
    <name evidence="10" type="ORF">BCR34DRAFT_588553</name>
</gene>
<evidence type="ECO:0000256" key="3">
    <source>
        <dbReference type="ARBA" id="ARBA00022692"/>
    </source>
</evidence>
<feature type="transmembrane region" description="Helical" evidence="8">
    <location>
        <begin position="99"/>
        <end position="118"/>
    </location>
</feature>
<evidence type="ECO:0000256" key="5">
    <source>
        <dbReference type="ARBA" id="ARBA00023136"/>
    </source>
</evidence>
<feature type="transmembrane region" description="Helical" evidence="8">
    <location>
        <begin position="31"/>
        <end position="56"/>
    </location>
</feature>
<feature type="transmembrane region" description="Helical" evidence="8">
    <location>
        <begin position="68"/>
        <end position="87"/>
    </location>
</feature>
<evidence type="ECO:0000313" key="11">
    <source>
        <dbReference type="Proteomes" id="UP000193144"/>
    </source>
</evidence>
<feature type="transmembrane region" description="Helical" evidence="8">
    <location>
        <begin position="294"/>
        <end position="319"/>
    </location>
</feature>
<protein>
    <submittedName>
        <fullName evidence="10">Major facilitator superfamily domain-containing protein</fullName>
    </submittedName>
</protein>
<evidence type="ECO:0000256" key="7">
    <source>
        <dbReference type="SAM" id="MobiDB-lite"/>
    </source>
</evidence>
<evidence type="ECO:0000256" key="2">
    <source>
        <dbReference type="ARBA" id="ARBA00022448"/>
    </source>
</evidence>
<dbReference type="EMBL" id="MCFA01000072">
    <property type="protein sequence ID" value="ORY10472.1"/>
    <property type="molecule type" value="Genomic_DNA"/>
</dbReference>
<feature type="transmembrane region" description="Helical" evidence="8">
    <location>
        <begin position="157"/>
        <end position="175"/>
    </location>
</feature>
<feature type="transmembrane region" description="Helical" evidence="8">
    <location>
        <begin position="363"/>
        <end position="381"/>
    </location>
</feature>
<keyword evidence="5 8" id="KW-0472">Membrane</keyword>
<evidence type="ECO:0000256" key="1">
    <source>
        <dbReference type="ARBA" id="ARBA00004141"/>
    </source>
</evidence>
<keyword evidence="3 8" id="KW-0812">Transmembrane</keyword>
<keyword evidence="11" id="KW-1185">Reference proteome</keyword>
<dbReference type="PROSITE" id="PS50850">
    <property type="entry name" value="MFS"/>
    <property type="match status" value="1"/>
</dbReference>
<dbReference type="Pfam" id="PF07690">
    <property type="entry name" value="MFS_1"/>
    <property type="match status" value="1"/>
</dbReference>
<dbReference type="Proteomes" id="UP000193144">
    <property type="component" value="Unassembled WGS sequence"/>
</dbReference>